<feature type="transmembrane region" description="Helical" evidence="1">
    <location>
        <begin position="52"/>
        <end position="75"/>
    </location>
</feature>
<comment type="caution">
    <text evidence="2">The sequence shown here is derived from an EMBL/GenBank/DDBJ whole genome shotgun (WGS) entry which is preliminary data.</text>
</comment>
<reference evidence="2 3" key="1">
    <citation type="journal article" date="2015" name="Appl. Environ. Microbiol.">
        <title>Nanoarchaeota, Their Sulfolobales Host, and Nanoarchaeota Virus Distribution across Yellowstone National Park Hot Springs.</title>
        <authorList>
            <person name="Munson-McGee J.H."/>
            <person name="Field E.K."/>
            <person name="Bateson M."/>
            <person name="Rooney C."/>
            <person name="Stepanauskas R."/>
            <person name="Young M.J."/>
        </authorList>
    </citation>
    <scope>NUCLEOTIDE SEQUENCE [LARGE SCALE GENOMIC DNA]</scope>
    <source>
        <strain evidence="2">SCGC AC-742_N10</strain>
    </source>
</reference>
<keyword evidence="1" id="KW-1133">Transmembrane helix</keyword>
<gene>
    <name evidence="2" type="ORF">DDW13_05515</name>
</gene>
<proteinExistence type="predicted"/>
<dbReference type="EMBL" id="QEFD01000162">
    <property type="protein sequence ID" value="PVU75067.1"/>
    <property type="molecule type" value="Genomic_DNA"/>
</dbReference>
<dbReference type="AlphaFoldDB" id="A0A2T9X4P8"/>
<sequence length="187" mass="21037">MQRLGEAVVLNPLQTPYQMFSSRILIPLYAAANDGIYKISRRKILAKYGPRTILLSLAVSFSALIFFIGLGMIFYPLTYGTLDGVIMVIIGGPSLYLLRKYSKKQKGGIEGDLVVPWSRVRAIVVTNVRQENVANRPSFVLNVISPTYKEIGDWHVLTVDGRDITILDVDDPINKLNYVKVKFNLKF</sequence>
<protein>
    <submittedName>
        <fullName evidence="2">Conjugative plasmid protein (PARN3)</fullName>
    </submittedName>
</protein>
<evidence type="ECO:0000313" key="3">
    <source>
        <dbReference type="Proteomes" id="UP000245638"/>
    </source>
</evidence>
<keyword evidence="1" id="KW-0472">Membrane</keyword>
<accession>A0A2T9X4P8</accession>
<evidence type="ECO:0000256" key="1">
    <source>
        <dbReference type="SAM" id="Phobius"/>
    </source>
</evidence>
<evidence type="ECO:0000313" key="2">
    <source>
        <dbReference type="EMBL" id="PVU75067.1"/>
    </source>
</evidence>
<keyword evidence="1" id="KW-0812">Transmembrane</keyword>
<dbReference type="Proteomes" id="UP000245638">
    <property type="component" value="Unassembled WGS sequence"/>
</dbReference>
<organism evidence="2 3">
    <name type="scientific">Acidianus hospitalis</name>
    <dbReference type="NCBI Taxonomy" id="563177"/>
    <lineage>
        <taxon>Archaea</taxon>
        <taxon>Thermoproteota</taxon>
        <taxon>Thermoprotei</taxon>
        <taxon>Sulfolobales</taxon>
        <taxon>Sulfolobaceae</taxon>
        <taxon>Acidianus</taxon>
    </lineage>
</organism>
<feature type="transmembrane region" description="Helical" evidence="1">
    <location>
        <begin position="81"/>
        <end position="98"/>
    </location>
</feature>
<name>A0A2T9X4P8_9CREN</name>